<comment type="similarity">
    <text evidence="1">Belongs to the arrestin family.</text>
</comment>
<evidence type="ECO:0000256" key="1">
    <source>
        <dbReference type="ARBA" id="ARBA00005298"/>
    </source>
</evidence>
<dbReference type="SMART" id="SM01017">
    <property type="entry name" value="Arrestin_C"/>
    <property type="match status" value="1"/>
</dbReference>
<dbReference type="Proteomes" id="UP000261520">
    <property type="component" value="Unplaced"/>
</dbReference>
<dbReference type="Gene3D" id="2.60.40.640">
    <property type="match status" value="2"/>
</dbReference>
<dbReference type="STRING" id="409849.ENSPMGP00000016747"/>
<dbReference type="GO" id="GO:0015031">
    <property type="term" value="P:protein transport"/>
    <property type="evidence" value="ECO:0007669"/>
    <property type="project" value="TreeGrafter"/>
</dbReference>
<proteinExistence type="inferred from homology"/>
<dbReference type="InterPro" id="IPR011021">
    <property type="entry name" value="Arrestin-like_N"/>
</dbReference>
<dbReference type="InterPro" id="IPR011022">
    <property type="entry name" value="Arrestin_C-like"/>
</dbReference>
<dbReference type="GO" id="GO:0005886">
    <property type="term" value="C:plasma membrane"/>
    <property type="evidence" value="ECO:0007669"/>
    <property type="project" value="TreeGrafter"/>
</dbReference>
<protein>
    <recommendedName>
        <fullName evidence="2">Arrestin C-terminal-like domain-containing protein</fullName>
    </recommendedName>
</protein>
<name>A0A3B4AI16_9GOBI</name>
<dbReference type="InterPro" id="IPR014752">
    <property type="entry name" value="Arrestin-like_C"/>
</dbReference>
<keyword evidence="4" id="KW-1185">Reference proteome</keyword>
<dbReference type="SUPFAM" id="SSF81296">
    <property type="entry name" value="E set domains"/>
    <property type="match status" value="2"/>
</dbReference>
<evidence type="ECO:0000313" key="3">
    <source>
        <dbReference type="Ensembl" id="ENSPMGP00000016747.1"/>
    </source>
</evidence>
<dbReference type="Pfam" id="PF00339">
    <property type="entry name" value="Arrestin_N"/>
    <property type="match status" value="1"/>
</dbReference>
<accession>A0A3B4AI16</accession>
<feature type="domain" description="Arrestin C-terminal-like" evidence="2">
    <location>
        <begin position="164"/>
        <end position="278"/>
    </location>
</feature>
<dbReference type="Pfam" id="PF02752">
    <property type="entry name" value="Arrestin_C"/>
    <property type="match status" value="1"/>
</dbReference>
<reference evidence="3" key="1">
    <citation type="submission" date="2025-08" db="UniProtKB">
        <authorList>
            <consortium name="Ensembl"/>
        </authorList>
    </citation>
    <scope>IDENTIFICATION</scope>
</reference>
<dbReference type="GO" id="GO:0007399">
    <property type="term" value="P:nervous system development"/>
    <property type="evidence" value="ECO:0007669"/>
    <property type="project" value="UniProtKB-ARBA"/>
</dbReference>
<dbReference type="InterPro" id="IPR050357">
    <property type="entry name" value="Arrestin_domain-protein"/>
</dbReference>
<evidence type="ECO:0000313" key="4">
    <source>
        <dbReference type="Proteomes" id="UP000261520"/>
    </source>
</evidence>
<evidence type="ECO:0000259" key="2">
    <source>
        <dbReference type="SMART" id="SM01017"/>
    </source>
</evidence>
<dbReference type="GO" id="GO:0005737">
    <property type="term" value="C:cytoplasm"/>
    <property type="evidence" value="ECO:0007669"/>
    <property type="project" value="TreeGrafter"/>
</dbReference>
<dbReference type="InterPro" id="IPR014756">
    <property type="entry name" value="Ig_E-set"/>
</dbReference>
<organism evidence="3 4">
    <name type="scientific">Periophthalmus magnuspinnatus</name>
    <dbReference type="NCBI Taxonomy" id="409849"/>
    <lineage>
        <taxon>Eukaryota</taxon>
        <taxon>Metazoa</taxon>
        <taxon>Chordata</taxon>
        <taxon>Craniata</taxon>
        <taxon>Vertebrata</taxon>
        <taxon>Euteleostomi</taxon>
        <taxon>Actinopterygii</taxon>
        <taxon>Neopterygii</taxon>
        <taxon>Teleostei</taxon>
        <taxon>Neoteleostei</taxon>
        <taxon>Acanthomorphata</taxon>
        <taxon>Gobiaria</taxon>
        <taxon>Gobiiformes</taxon>
        <taxon>Gobioidei</taxon>
        <taxon>Gobiidae</taxon>
        <taxon>Oxudercinae</taxon>
        <taxon>Periophthalmus</taxon>
    </lineage>
</organism>
<dbReference type="PANTHER" id="PTHR11188">
    <property type="entry name" value="ARRESTIN DOMAIN CONTAINING PROTEIN"/>
    <property type="match status" value="1"/>
</dbReference>
<dbReference type="Ensembl" id="ENSPMGT00000017879.1">
    <property type="protein sequence ID" value="ENSPMGP00000016747.1"/>
    <property type="gene ID" value="ENSPMGG00000013736.1"/>
</dbReference>
<dbReference type="AlphaFoldDB" id="A0A3B4AI16"/>
<reference evidence="3" key="2">
    <citation type="submission" date="2025-09" db="UniProtKB">
        <authorList>
            <consortium name="Ensembl"/>
        </authorList>
    </citation>
    <scope>IDENTIFICATION</scope>
</reference>
<dbReference type="PANTHER" id="PTHR11188:SF135">
    <property type="entry name" value="ARRESTIN DOMAIN CONTAINING 3-LIKE-RELATED"/>
    <property type="match status" value="1"/>
</dbReference>
<sequence>MTIHNFSIEYDAINSNNIFTNGDTINGRIILEVSKEIKIQALVFIAQGEARVCWHEQYGQYVTMVYTSKDKYYSVEHNILRETRHDGRHVFPFSFKIPDRKMPSTFKSSVGKIVHKLKAELKQSMKITKTAKTHFTFVSQADMDIPGLLEPQYGCKDKTISAFGSGTVAIDVSTERLGYWQGEVLQVTAEIKNQSSRMVKPKLVLYKKKSYFAEGKRRMNTSDILKEKCDPVESGSNKTVTKSITIPKELPPSILNCSIIKLEYRLKVIPTFTGKCSL</sequence>